<sequence>MPGFRFLDLPAELRVAVYSYIVPPNVNKEPSDADPAPYSLRLVCRLVKSEFDQEVETAITKYVDGIIRTTDLPGLPKMSAQPMKTFTRHL</sequence>
<evidence type="ECO:0000313" key="2">
    <source>
        <dbReference type="Proteomes" id="UP000799324"/>
    </source>
</evidence>
<dbReference type="Proteomes" id="UP000799324">
    <property type="component" value="Unassembled WGS sequence"/>
</dbReference>
<accession>A0A6A6SJX7</accession>
<gene>
    <name evidence="1" type="ORF">K491DRAFT_722829</name>
</gene>
<reference evidence="1" key="1">
    <citation type="journal article" date="2020" name="Stud. Mycol.">
        <title>101 Dothideomycetes genomes: a test case for predicting lifestyles and emergence of pathogens.</title>
        <authorList>
            <person name="Haridas S."/>
            <person name="Albert R."/>
            <person name="Binder M."/>
            <person name="Bloem J."/>
            <person name="Labutti K."/>
            <person name="Salamov A."/>
            <person name="Andreopoulos B."/>
            <person name="Baker S."/>
            <person name="Barry K."/>
            <person name="Bills G."/>
            <person name="Bluhm B."/>
            <person name="Cannon C."/>
            <person name="Castanera R."/>
            <person name="Culley D."/>
            <person name="Daum C."/>
            <person name="Ezra D."/>
            <person name="Gonzalez J."/>
            <person name="Henrissat B."/>
            <person name="Kuo A."/>
            <person name="Liang C."/>
            <person name="Lipzen A."/>
            <person name="Lutzoni F."/>
            <person name="Magnuson J."/>
            <person name="Mondo S."/>
            <person name="Nolan M."/>
            <person name="Ohm R."/>
            <person name="Pangilinan J."/>
            <person name="Park H.-J."/>
            <person name="Ramirez L."/>
            <person name="Alfaro M."/>
            <person name="Sun H."/>
            <person name="Tritt A."/>
            <person name="Yoshinaga Y."/>
            <person name="Zwiers L.-H."/>
            <person name="Turgeon B."/>
            <person name="Goodwin S."/>
            <person name="Spatafora J."/>
            <person name="Crous P."/>
            <person name="Grigoriev I."/>
        </authorList>
    </citation>
    <scope>NUCLEOTIDE SEQUENCE</scope>
    <source>
        <strain evidence="1">CBS 122681</strain>
    </source>
</reference>
<dbReference type="AlphaFoldDB" id="A0A6A6SJX7"/>
<keyword evidence="2" id="KW-1185">Reference proteome</keyword>
<protein>
    <submittedName>
        <fullName evidence="1">Uncharacterized protein</fullName>
    </submittedName>
</protein>
<evidence type="ECO:0000313" key="1">
    <source>
        <dbReference type="EMBL" id="KAF2648146.1"/>
    </source>
</evidence>
<dbReference type="OrthoDB" id="3801219at2759"/>
<name>A0A6A6SJX7_9PLEO</name>
<organism evidence="1 2">
    <name type="scientific">Lophiostoma macrostomum CBS 122681</name>
    <dbReference type="NCBI Taxonomy" id="1314788"/>
    <lineage>
        <taxon>Eukaryota</taxon>
        <taxon>Fungi</taxon>
        <taxon>Dikarya</taxon>
        <taxon>Ascomycota</taxon>
        <taxon>Pezizomycotina</taxon>
        <taxon>Dothideomycetes</taxon>
        <taxon>Pleosporomycetidae</taxon>
        <taxon>Pleosporales</taxon>
        <taxon>Lophiostomataceae</taxon>
        <taxon>Lophiostoma</taxon>
    </lineage>
</organism>
<dbReference type="EMBL" id="MU004555">
    <property type="protein sequence ID" value="KAF2648146.1"/>
    <property type="molecule type" value="Genomic_DNA"/>
</dbReference>
<proteinExistence type="predicted"/>